<organism evidence="3 4">
    <name type="scientific">Moritella marina ATCC 15381</name>
    <dbReference type="NCBI Taxonomy" id="1202962"/>
    <lineage>
        <taxon>Bacteria</taxon>
        <taxon>Pseudomonadati</taxon>
        <taxon>Pseudomonadota</taxon>
        <taxon>Gammaproteobacteria</taxon>
        <taxon>Alteromonadales</taxon>
        <taxon>Moritellaceae</taxon>
        <taxon>Moritella</taxon>
    </lineage>
</organism>
<dbReference type="SUPFAM" id="SSF103647">
    <property type="entry name" value="TSP type-3 repeat"/>
    <property type="match status" value="1"/>
</dbReference>
<dbReference type="Gene3D" id="4.10.1080.10">
    <property type="entry name" value="TSP type-3 repeat"/>
    <property type="match status" value="1"/>
</dbReference>
<feature type="signal peptide" evidence="2">
    <location>
        <begin position="1"/>
        <end position="19"/>
    </location>
</feature>
<evidence type="ECO:0000313" key="4">
    <source>
        <dbReference type="Proteomes" id="UP000327424"/>
    </source>
</evidence>
<keyword evidence="2" id="KW-0732">Signal</keyword>
<dbReference type="InterPro" id="IPR028974">
    <property type="entry name" value="TSP_type-3_rpt"/>
</dbReference>
<name>A0A5J6WLY4_MORMI</name>
<evidence type="ECO:0000256" key="2">
    <source>
        <dbReference type="SAM" id="SignalP"/>
    </source>
</evidence>
<dbReference type="RefSeq" id="WP_019440558.1">
    <property type="nucleotide sequence ID" value="NZ_ALOE01000009.1"/>
</dbReference>
<dbReference type="GO" id="GO:0005509">
    <property type="term" value="F:calcium ion binding"/>
    <property type="evidence" value="ECO:0007669"/>
    <property type="project" value="InterPro"/>
</dbReference>
<dbReference type="KEGG" id="mmaa:FR932_10420"/>
<dbReference type="PROSITE" id="PS51257">
    <property type="entry name" value="PROKAR_LIPOPROTEIN"/>
    <property type="match status" value="1"/>
</dbReference>
<accession>A0A5J6WLY4</accession>
<feature type="chain" id="PRO_5023930721" evidence="2">
    <location>
        <begin position="20"/>
        <end position="619"/>
    </location>
</feature>
<proteinExistence type="predicted"/>
<gene>
    <name evidence="3" type="ORF">FR932_10420</name>
</gene>
<dbReference type="AlphaFoldDB" id="A0A5J6WLY4"/>
<reference evidence="3 4" key="1">
    <citation type="submission" date="2019-09" db="EMBL/GenBank/DDBJ databases">
        <title>Hybrid Assembly of the complete Genome of the Deep-Sea Bacterium Moritella marina from long Nanopore and Illumina reads.</title>
        <authorList>
            <person name="Magin S."/>
            <person name="Georgoulis A."/>
            <person name="Papadimitriou K."/>
            <person name="Iliakis G."/>
            <person name="Vorgias C.E."/>
        </authorList>
    </citation>
    <scope>NUCLEOTIDE SEQUENCE [LARGE SCALE GENOMIC DNA]</scope>
    <source>
        <strain evidence="3 4">MP-1</strain>
    </source>
</reference>
<feature type="compositionally biased region" description="Acidic residues" evidence="1">
    <location>
        <begin position="303"/>
        <end position="312"/>
    </location>
</feature>
<evidence type="ECO:0000313" key="3">
    <source>
        <dbReference type="EMBL" id="QFI38231.1"/>
    </source>
</evidence>
<sequence length="619" mass="65996">MKKKLLVVALGLSSSIILGGCGGGSDDSSGSAAGVGSAAGAGSAADSPESTPVFYNAKVIDGYLKNADVWLDINGDKQLDSSEPSTLSGDGGVAALDVTDIVNPQQYAIYAKIIVGQTEDEDGDAIVSDYMMSAPPGDTEVTPLSTLVHITIEQNTDGSETPEALEIVKTEAIAEVAKNFGIQESDVLSDYIASGSGSSTYVAKNIVNSKILPEDESEFSAAISDAADTSTFNKQVAVVGDLIKDVVIVVAEDDLAAEGALFTSGDLDTDTDTDGVPDGLDAFPADVNEWLDTDKDTIGNNADPDDDDDGVEDSIDVAPLDPDVSEYAECVIKYMPEGVTIDAFNTSVAACEGLPEMDLAGNALIRLTGSIQPRAYVFNMDNTADFYRNGIKYNRVWNIDENGNLALYYGDGQTLNYLLHLIDDSTEDLKFAVYDSDKQSVWTTTYQDIDVSVDVLACEDLSSGWNDATDEPQNYRSYEQFKQTVTSCQEGKLVADLSAGFIDQGIILTTSDALSPADDVESYQFNKDGTGVFTSNEGVGDVSLPMNWTVHEEGILKVTIAYTDSDSNPQTAHDFLAIVETNGIDFSMKIFSRSTEWKGIGDTDLGDLWSDVFNADNIE</sequence>
<feature type="region of interest" description="Disordered" evidence="1">
    <location>
        <begin position="293"/>
        <end position="312"/>
    </location>
</feature>
<evidence type="ECO:0000256" key="1">
    <source>
        <dbReference type="SAM" id="MobiDB-lite"/>
    </source>
</evidence>
<protein>
    <submittedName>
        <fullName evidence="3">Uncharacterized protein</fullName>
    </submittedName>
</protein>
<dbReference type="OrthoDB" id="5713052at2"/>
<dbReference type="Proteomes" id="UP000327424">
    <property type="component" value="Chromosome"/>
</dbReference>
<dbReference type="EMBL" id="CP044399">
    <property type="protein sequence ID" value="QFI38231.1"/>
    <property type="molecule type" value="Genomic_DNA"/>
</dbReference>
<keyword evidence="4" id="KW-1185">Reference proteome</keyword>